<name>A0ABV0ETN5_9ENTE</name>
<evidence type="ECO:0000313" key="2">
    <source>
        <dbReference type="EMBL" id="MEO1771013.1"/>
    </source>
</evidence>
<protein>
    <submittedName>
        <fullName evidence="2">Uncharacterized protein</fullName>
    </submittedName>
</protein>
<organism evidence="2 3">
    <name type="scientific">Candidatus Enterococcus ferrettii</name>
    <dbReference type="NCBI Taxonomy" id="2815324"/>
    <lineage>
        <taxon>Bacteria</taxon>
        <taxon>Bacillati</taxon>
        <taxon>Bacillota</taxon>
        <taxon>Bacilli</taxon>
        <taxon>Lactobacillales</taxon>
        <taxon>Enterococcaceae</taxon>
        <taxon>Enterococcus</taxon>
    </lineage>
</organism>
<feature type="transmembrane region" description="Helical" evidence="1">
    <location>
        <begin position="77"/>
        <end position="98"/>
    </location>
</feature>
<evidence type="ECO:0000313" key="3">
    <source>
        <dbReference type="Proteomes" id="UP000664357"/>
    </source>
</evidence>
<sequence length="153" mass="16835">MIRMERFGTIINIFVGVAVCLVLGLYIQYVNKAFTPELIFHGFVSSFFVSYVIGDLIPGKAWGDALAAKIGLKNGNFSQHLVSTIVLAFCMVTPISFLSTYVGVGPHPMLLQIWFTNYPVLLVLGYITLFLSFPLALKTAIYLTKDSCPTASD</sequence>
<reference evidence="2 3" key="2">
    <citation type="submission" date="2024-02" db="EMBL/GenBank/DDBJ databases">
        <title>The Genome Sequence of Enterococcus sp. DIV0159.</title>
        <authorList>
            <person name="Earl A."/>
            <person name="Manson A."/>
            <person name="Gilmore M."/>
            <person name="Sanders J."/>
            <person name="Shea T."/>
            <person name="Howe W."/>
            <person name="Livny J."/>
            <person name="Cuomo C."/>
            <person name="Neafsey D."/>
            <person name="Birren B."/>
        </authorList>
    </citation>
    <scope>NUCLEOTIDE SEQUENCE [LARGE SCALE GENOMIC DNA]</scope>
    <source>
        <strain evidence="2 3">665A</strain>
    </source>
</reference>
<accession>A0ABV0ETN5</accession>
<dbReference type="EMBL" id="JAFREL020000002">
    <property type="protein sequence ID" value="MEO1771013.1"/>
    <property type="molecule type" value="Genomic_DNA"/>
</dbReference>
<evidence type="ECO:0000256" key="1">
    <source>
        <dbReference type="SAM" id="Phobius"/>
    </source>
</evidence>
<dbReference type="RefSeq" id="WP_207703456.1">
    <property type="nucleotide sequence ID" value="NZ_JAFREL020000002.1"/>
</dbReference>
<keyword evidence="1" id="KW-0472">Membrane</keyword>
<comment type="caution">
    <text evidence="2">The sequence shown here is derived from an EMBL/GenBank/DDBJ whole genome shotgun (WGS) entry which is preliminary data.</text>
</comment>
<keyword evidence="1" id="KW-1133">Transmembrane helix</keyword>
<keyword evidence="3" id="KW-1185">Reference proteome</keyword>
<keyword evidence="1" id="KW-0812">Transmembrane</keyword>
<dbReference type="Proteomes" id="UP000664357">
    <property type="component" value="Unassembled WGS sequence"/>
</dbReference>
<dbReference type="InterPro" id="IPR021529">
    <property type="entry name" value="DUF2798"/>
</dbReference>
<dbReference type="Pfam" id="PF11391">
    <property type="entry name" value="DUF2798"/>
    <property type="match status" value="1"/>
</dbReference>
<gene>
    <name evidence="2" type="ORF">JZO67_002986</name>
</gene>
<reference evidence="2 3" key="1">
    <citation type="submission" date="2021-03" db="EMBL/GenBank/DDBJ databases">
        <authorList>
            <person name="Gilmore M.S."/>
            <person name="Schwartzman J."/>
            <person name="Van Tyne D."/>
            <person name="Martin M."/>
            <person name="Earl A.M."/>
            <person name="Manson A.L."/>
            <person name="Straub T."/>
            <person name="Salamzade R."/>
            <person name="Saavedra J."/>
            <person name="Lebreton F."/>
            <person name="Prichula J."/>
            <person name="Schaufler K."/>
            <person name="Gaca A."/>
            <person name="Sgardioli B."/>
            <person name="Wagenaar J."/>
            <person name="Strong T."/>
        </authorList>
    </citation>
    <scope>NUCLEOTIDE SEQUENCE [LARGE SCALE GENOMIC DNA]</scope>
    <source>
        <strain evidence="2 3">665A</strain>
    </source>
</reference>
<proteinExistence type="predicted"/>
<feature type="transmembrane region" description="Helical" evidence="1">
    <location>
        <begin position="39"/>
        <end position="57"/>
    </location>
</feature>
<feature type="transmembrane region" description="Helical" evidence="1">
    <location>
        <begin position="7"/>
        <end position="27"/>
    </location>
</feature>
<feature type="transmembrane region" description="Helical" evidence="1">
    <location>
        <begin position="118"/>
        <end position="137"/>
    </location>
</feature>